<dbReference type="InterPro" id="IPR018200">
    <property type="entry name" value="USP_CS"/>
</dbReference>
<dbReference type="GeneID" id="17086459"/>
<dbReference type="OMA" id="NDEQICR"/>
<keyword evidence="1" id="KW-0645">Protease</keyword>
<keyword evidence="4" id="KW-1185">Reference proteome</keyword>
<evidence type="ECO:0000259" key="2">
    <source>
        <dbReference type="PROSITE" id="PS50235"/>
    </source>
</evidence>
<dbReference type="GO" id="GO:0006508">
    <property type="term" value="P:proteolysis"/>
    <property type="evidence" value="ECO:0007669"/>
    <property type="project" value="UniProtKB-KW"/>
</dbReference>
<proteinExistence type="inferred from homology"/>
<dbReference type="eggNOG" id="KOG1865">
    <property type="taxonomic scope" value="Eukaryota"/>
</dbReference>
<keyword evidence="1 3" id="KW-0378">Hydrolase</keyword>
<accession>M2XV78</accession>
<dbReference type="InterPro" id="IPR038765">
    <property type="entry name" value="Papain-like_cys_pep_sf"/>
</dbReference>
<dbReference type="EMBL" id="KB454530">
    <property type="protein sequence ID" value="EME27563.1"/>
    <property type="molecule type" value="Genomic_DNA"/>
</dbReference>
<dbReference type="RefSeq" id="XP_005704083.1">
    <property type="nucleotide sequence ID" value="XM_005704026.1"/>
</dbReference>
<organism evidence="3 4">
    <name type="scientific">Galdieria sulphuraria</name>
    <name type="common">Red alga</name>
    <dbReference type="NCBI Taxonomy" id="130081"/>
    <lineage>
        <taxon>Eukaryota</taxon>
        <taxon>Rhodophyta</taxon>
        <taxon>Bangiophyceae</taxon>
        <taxon>Galdieriales</taxon>
        <taxon>Galdieriaceae</taxon>
        <taxon>Galdieria</taxon>
    </lineage>
</organism>
<evidence type="ECO:0000313" key="4">
    <source>
        <dbReference type="Proteomes" id="UP000030680"/>
    </source>
</evidence>
<dbReference type="AlphaFoldDB" id="M2XV78"/>
<sequence>MTSSLKRSRVECDPDSKVLFKSRNECSIISRRHVAKVPLGLANLGNTCFMSAVIQVLFHLKDFRKLILVEENWKVSSRTNNYSYSIEQDLAIAKSLRNVFLQLETGRESNENQTYISPISLHACLKKHANELFNFQQQDAHEFLRFLLGSIQNLFASKKESSLTLKDINSVSSSGQQPKDLIEALFGGLVVTKTRCLECENETRHEETFMDISLPVHGRRSISWAISDCCRREVLMGNNKYACDNCLTYTEAEKYWSFVELPPLLIFHLKLFSENTRKVNQVTPCPLELKMTRWCDSKVQNGYDTYRLSAIIVHQGFGLGEGHYYAFVSCYLTDYVHCFKHEITEDNPSSHCFPWYCLNDTETFIISESDLMQRLFECPTCVETPYLLFYVKET</sequence>
<dbReference type="KEGG" id="gsl:Gasu_48590"/>
<comment type="catalytic activity">
    <reaction evidence="1">
        <text>Thiol-dependent hydrolysis of ester, thioester, amide, peptide and isopeptide bonds formed by the C-terminal Gly of ubiquitin (a 76-residue protein attached to proteins as an intracellular targeting signal).</text>
        <dbReference type="EC" id="3.4.19.12"/>
    </reaction>
</comment>
<name>M2XV78_GALSU</name>
<keyword evidence="1" id="KW-0833">Ubl conjugation pathway</keyword>
<comment type="similarity">
    <text evidence="1">Belongs to the peptidase C19 family.</text>
</comment>
<dbReference type="GO" id="GO:0005829">
    <property type="term" value="C:cytosol"/>
    <property type="evidence" value="ECO:0007669"/>
    <property type="project" value="TreeGrafter"/>
</dbReference>
<dbReference type="STRING" id="130081.M2XV78"/>
<keyword evidence="1" id="KW-0788">Thiol protease</keyword>
<protein>
    <recommendedName>
        <fullName evidence="1">Ubiquitin carboxyl-terminal hydrolase</fullName>
        <ecNumber evidence="1">3.4.19.12</ecNumber>
    </recommendedName>
</protein>
<dbReference type="EC" id="3.4.19.12" evidence="1"/>
<dbReference type="InterPro" id="IPR050164">
    <property type="entry name" value="Peptidase_C19"/>
</dbReference>
<evidence type="ECO:0000256" key="1">
    <source>
        <dbReference type="RuleBase" id="RU366025"/>
    </source>
</evidence>
<feature type="domain" description="USP" evidence="2">
    <location>
        <begin position="39"/>
        <end position="393"/>
    </location>
</feature>
<evidence type="ECO:0000313" key="3">
    <source>
        <dbReference type="EMBL" id="EME27563.1"/>
    </source>
</evidence>
<gene>
    <name evidence="3" type="ORF">Gasu_48590</name>
</gene>
<dbReference type="Gramene" id="EME27563">
    <property type="protein sequence ID" value="EME27563"/>
    <property type="gene ID" value="Gasu_48590"/>
</dbReference>
<dbReference type="Proteomes" id="UP000030680">
    <property type="component" value="Unassembled WGS sequence"/>
</dbReference>
<dbReference type="PROSITE" id="PS00972">
    <property type="entry name" value="USP_1"/>
    <property type="match status" value="1"/>
</dbReference>
<reference evidence="4" key="1">
    <citation type="journal article" date="2013" name="Science">
        <title>Gene transfer from bacteria and archaea facilitated evolution of an extremophilic eukaryote.</title>
        <authorList>
            <person name="Schonknecht G."/>
            <person name="Chen W.H."/>
            <person name="Ternes C.M."/>
            <person name="Barbier G.G."/>
            <person name="Shrestha R.P."/>
            <person name="Stanke M."/>
            <person name="Brautigam A."/>
            <person name="Baker B.J."/>
            <person name="Banfield J.F."/>
            <person name="Garavito R.M."/>
            <person name="Carr K."/>
            <person name="Wilkerson C."/>
            <person name="Rensing S.A."/>
            <person name="Gagneul D."/>
            <person name="Dickenson N.E."/>
            <person name="Oesterhelt C."/>
            <person name="Lercher M.J."/>
            <person name="Weber A.P."/>
        </authorList>
    </citation>
    <scope>NUCLEOTIDE SEQUENCE [LARGE SCALE GENOMIC DNA]</scope>
    <source>
        <strain evidence="4">074W</strain>
    </source>
</reference>
<dbReference type="SUPFAM" id="SSF54001">
    <property type="entry name" value="Cysteine proteinases"/>
    <property type="match status" value="1"/>
</dbReference>
<dbReference type="InterPro" id="IPR001394">
    <property type="entry name" value="Peptidase_C19_UCH"/>
</dbReference>
<dbReference type="GO" id="GO:0016579">
    <property type="term" value="P:protein deubiquitination"/>
    <property type="evidence" value="ECO:0007669"/>
    <property type="project" value="InterPro"/>
</dbReference>
<dbReference type="PROSITE" id="PS00973">
    <property type="entry name" value="USP_2"/>
    <property type="match status" value="1"/>
</dbReference>
<dbReference type="Gene3D" id="3.90.70.10">
    <property type="entry name" value="Cysteine proteinases"/>
    <property type="match status" value="1"/>
</dbReference>
<dbReference type="PROSITE" id="PS50235">
    <property type="entry name" value="USP_3"/>
    <property type="match status" value="1"/>
</dbReference>
<dbReference type="OrthoDB" id="292964at2759"/>
<dbReference type="PANTHER" id="PTHR24006">
    <property type="entry name" value="UBIQUITIN CARBOXYL-TERMINAL HYDROLASE"/>
    <property type="match status" value="1"/>
</dbReference>
<dbReference type="GO" id="GO:0004843">
    <property type="term" value="F:cysteine-type deubiquitinase activity"/>
    <property type="evidence" value="ECO:0007669"/>
    <property type="project" value="UniProtKB-UniRule"/>
</dbReference>
<dbReference type="Pfam" id="PF00443">
    <property type="entry name" value="UCH"/>
    <property type="match status" value="1"/>
</dbReference>
<dbReference type="InterPro" id="IPR028889">
    <property type="entry name" value="USP"/>
</dbReference>
<dbReference type="GO" id="GO:0005634">
    <property type="term" value="C:nucleus"/>
    <property type="evidence" value="ECO:0007669"/>
    <property type="project" value="TreeGrafter"/>
</dbReference>